<feature type="compositionally biased region" description="Basic and acidic residues" evidence="1">
    <location>
        <begin position="167"/>
        <end position="187"/>
    </location>
</feature>
<protein>
    <submittedName>
        <fullName evidence="2">Uncharacterized protein</fullName>
    </submittedName>
</protein>
<gene>
    <name evidence="2" type="ORF">COCHEDRAFT_16171</name>
</gene>
<dbReference type="AlphaFoldDB" id="M2TW14"/>
<accession>M2TW14</accession>
<feature type="region of interest" description="Disordered" evidence="1">
    <location>
        <begin position="158"/>
        <end position="199"/>
    </location>
</feature>
<feature type="region of interest" description="Disordered" evidence="1">
    <location>
        <begin position="64"/>
        <end position="119"/>
    </location>
</feature>
<feature type="compositionally biased region" description="Polar residues" evidence="1">
    <location>
        <begin position="104"/>
        <end position="119"/>
    </location>
</feature>
<dbReference type="Proteomes" id="UP000016936">
    <property type="component" value="Unassembled WGS sequence"/>
</dbReference>
<evidence type="ECO:0000313" key="2">
    <source>
        <dbReference type="EMBL" id="EMD90719.1"/>
    </source>
</evidence>
<dbReference type="HOGENOM" id="CLU_091741_0_0_1"/>
<reference evidence="2 3" key="1">
    <citation type="journal article" date="2012" name="PLoS Pathog.">
        <title>Diverse lifestyles and strategies of plant pathogenesis encoded in the genomes of eighteen Dothideomycetes fungi.</title>
        <authorList>
            <person name="Ohm R.A."/>
            <person name="Feau N."/>
            <person name="Henrissat B."/>
            <person name="Schoch C.L."/>
            <person name="Horwitz B.A."/>
            <person name="Barry K.W."/>
            <person name="Condon B.J."/>
            <person name="Copeland A.C."/>
            <person name="Dhillon B."/>
            <person name="Glaser F."/>
            <person name="Hesse C.N."/>
            <person name="Kosti I."/>
            <person name="LaButti K."/>
            <person name="Lindquist E.A."/>
            <person name="Lucas S."/>
            <person name="Salamov A.A."/>
            <person name="Bradshaw R.E."/>
            <person name="Ciuffetti L."/>
            <person name="Hamelin R.C."/>
            <person name="Kema G.H.J."/>
            <person name="Lawrence C."/>
            <person name="Scott J.A."/>
            <person name="Spatafora J.W."/>
            <person name="Turgeon B.G."/>
            <person name="de Wit P.J.G.M."/>
            <person name="Zhong S."/>
            <person name="Goodwin S.B."/>
            <person name="Grigoriev I.V."/>
        </authorList>
    </citation>
    <scope>NUCLEOTIDE SEQUENCE [LARGE SCALE GENOMIC DNA]</scope>
    <source>
        <strain evidence="3">C5 / ATCC 48332 / race O</strain>
    </source>
</reference>
<sequence>MFEYETPTEEVEHAKLTAPATSKDEINLDLLFGGSENVALREKIEEKEKHRDILVHMVKRLTETLPPSKSNAKGTGEDAGAEINPDNVNHLHDLHSASAPSCLPENSDQSEFLNPPSTQHIDWTQGLYTPKEERDVLAAKLRIVEKEREHYLRQYRSLMSHKHRERSKQSSDGVHEGKVSKEKGDVKLKRRKHKEKDRLDREVTDAFLKRLEFDLVIREKSDDQV</sequence>
<dbReference type="OMA" id="NHERRTE"/>
<dbReference type="OrthoDB" id="10420479at2759"/>
<name>M2TW14_COCH5</name>
<proteinExistence type="predicted"/>
<reference evidence="3" key="2">
    <citation type="journal article" date="2013" name="PLoS Genet.">
        <title>Comparative genome structure, secondary metabolite, and effector coding capacity across Cochliobolus pathogens.</title>
        <authorList>
            <person name="Condon B.J."/>
            <person name="Leng Y."/>
            <person name="Wu D."/>
            <person name="Bushley K.E."/>
            <person name="Ohm R.A."/>
            <person name="Otillar R."/>
            <person name="Martin J."/>
            <person name="Schackwitz W."/>
            <person name="Grimwood J."/>
            <person name="MohdZainudin N."/>
            <person name="Xue C."/>
            <person name="Wang R."/>
            <person name="Manning V.A."/>
            <person name="Dhillon B."/>
            <person name="Tu Z.J."/>
            <person name="Steffenson B.J."/>
            <person name="Salamov A."/>
            <person name="Sun H."/>
            <person name="Lowry S."/>
            <person name="LaButti K."/>
            <person name="Han J."/>
            <person name="Copeland A."/>
            <person name="Lindquist E."/>
            <person name="Barry K."/>
            <person name="Schmutz J."/>
            <person name="Baker S.E."/>
            <person name="Ciuffetti L.M."/>
            <person name="Grigoriev I.V."/>
            <person name="Zhong S."/>
            <person name="Turgeon B.G."/>
        </authorList>
    </citation>
    <scope>NUCLEOTIDE SEQUENCE [LARGE SCALE GENOMIC DNA]</scope>
    <source>
        <strain evidence="3">C5 / ATCC 48332 / race O</strain>
    </source>
</reference>
<dbReference type="EMBL" id="KB445578">
    <property type="protein sequence ID" value="EMD90719.1"/>
    <property type="molecule type" value="Genomic_DNA"/>
</dbReference>
<organism evidence="2 3">
    <name type="scientific">Cochliobolus heterostrophus (strain C5 / ATCC 48332 / race O)</name>
    <name type="common">Southern corn leaf blight fungus</name>
    <name type="synonym">Bipolaris maydis</name>
    <dbReference type="NCBI Taxonomy" id="701091"/>
    <lineage>
        <taxon>Eukaryota</taxon>
        <taxon>Fungi</taxon>
        <taxon>Dikarya</taxon>
        <taxon>Ascomycota</taxon>
        <taxon>Pezizomycotina</taxon>
        <taxon>Dothideomycetes</taxon>
        <taxon>Pleosporomycetidae</taxon>
        <taxon>Pleosporales</taxon>
        <taxon>Pleosporineae</taxon>
        <taxon>Pleosporaceae</taxon>
        <taxon>Bipolaris</taxon>
    </lineage>
</organism>
<keyword evidence="3" id="KW-1185">Reference proteome</keyword>
<evidence type="ECO:0000256" key="1">
    <source>
        <dbReference type="SAM" id="MobiDB-lite"/>
    </source>
</evidence>
<feature type="region of interest" description="Disordered" evidence="1">
    <location>
        <begin position="1"/>
        <end position="20"/>
    </location>
</feature>
<evidence type="ECO:0000313" key="3">
    <source>
        <dbReference type="Proteomes" id="UP000016936"/>
    </source>
</evidence>